<keyword evidence="3" id="KW-0560">Oxidoreductase</keyword>
<dbReference type="InterPro" id="IPR036291">
    <property type="entry name" value="NAD(P)-bd_dom_sf"/>
</dbReference>
<evidence type="ECO:0000256" key="1">
    <source>
        <dbReference type="ARBA" id="ARBA00008072"/>
    </source>
</evidence>
<comment type="subunit">
    <text evidence="2">Monomer.</text>
</comment>
<comment type="similarity">
    <text evidence="1">Belongs to the zinc-containing alcohol dehydrogenase family.</text>
</comment>
<dbReference type="Pfam" id="PF08240">
    <property type="entry name" value="ADH_N"/>
    <property type="match status" value="1"/>
</dbReference>
<dbReference type="Gene3D" id="3.40.50.720">
    <property type="entry name" value="NAD(P)-binding Rossmann-like Domain"/>
    <property type="match status" value="1"/>
</dbReference>
<organism evidence="5 6">
    <name type="scientific">Periconia macrospinosa</name>
    <dbReference type="NCBI Taxonomy" id="97972"/>
    <lineage>
        <taxon>Eukaryota</taxon>
        <taxon>Fungi</taxon>
        <taxon>Dikarya</taxon>
        <taxon>Ascomycota</taxon>
        <taxon>Pezizomycotina</taxon>
        <taxon>Dothideomycetes</taxon>
        <taxon>Pleosporomycetidae</taxon>
        <taxon>Pleosporales</taxon>
        <taxon>Massarineae</taxon>
        <taxon>Periconiaceae</taxon>
        <taxon>Periconia</taxon>
    </lineage>
</organism>
<dbReference type="SMART" id="SM00829">
    <property type="entry name" value="PKS_ER"/>
    <property type="match status" value="1"/>
</dbReference>
<gene>
    <name evidence="5" type="ORF">DM02DRAFT_605758</name>
</gene>
<dbReference type="SUPFAM" id="SSF50129">
    <property type="entry name" value="GroES-like"/>
    <property type="match status" value="1"/>
</dbReference>
<evidence type="ECO:0000313" key="6">
    <source>
        <dbReference type="Proteomes" id="UP000244855"/>
    </source>
</evidence>
<dbReference type="Gene3D" id="3.90.180.10">
    <property type="entry name" value="Medium-chain alcohol dehydrogenases, catalytic domain"/>
    <property type="match status" value="1"/>
</dbReference>
<dbReference type="PANTHER" id="PTHR45348:SF2">
    <property type="entry name" value="ZINC-TYPE ALCOHOL DEHYDROGENASE-LIKE PROTEIN C2E1P3.01"/>
    <property type="match status" value="1"/>
</dbReference>
<evidence type="ECO:0000259" key="4">
    <source>
        <dbReference type="SMART" id="SM00829"/>
    </source>
</evidence>
<dbReference type="InterPro" id="IPR013154">
    <property type="entry name" value="ADH-like_N"/>
</dbReference>
<dbReference type="EMBL" id="KZ805722">
    <property type="protein sequence ID" value="PVH92108.1"/>
    <property type="molecule type" value="Genomic_DNA"/>
</dbReference>
<proteinExistence type="inferred from homology"/>
<accession>A0A2V1D287</accession>
<dbReference type="CDD" id="cd08249">
    <property type="entry name" value="enoyl_reductase_like"/>
    <property type="match status" value="1"/>
</dbReference>
<dbReference type="GO" id="GO:0016651">
    <property type="term" value="F:oxidoreductase activity, acting on NAD(P)H"/>
    <property type="evidence" value="ECO:0007669"/>
    <property type="project" value="InterPro"/>
</dbReference>
<dbReference type="InterPro" id="IPR011032">
    <property type="entry name" value="GroES-like_sf"/>
</dbReference>
<dbReference type="OrthoDB" id="48317at2759"/>
<dbReference type="PANTHER" id="PTHR45348">
    <property type="entry name" value="HYPOTHETICAL OXIDOREDUCTASE (EUROFUNG)"/>
    <property type="match status" value="1"/>
</dbReference>
<protein>
    <submittedName>
        <fullName evidence="5">Enoyl reductase</fullName>
    </submittedName>
</protein>
<evidence type="ECO:0000256" key="2">
    <source>
        <dbReference type="ARBA" id="ARBA00011245"/>
    </source>
</evidence>
<evidence type="ECO:0000313" key="5">
    <source>
        <dbReference type="EMBL" id="PVH92108.1"/>
    </source>
</evidence>
<dbReference type="SUPFAM" id="SSF51735">
    <property type="entry name" value="NAD(P)-binding Rossmann-fold domains"/>
    <property type="match status" value="1"/>
</dbReference>
<feature type="domain" description="Enoyl reductase (ER)" evidence="4">
    <location>
        <begin position="2"/>
        <end position="345"/>
    </location>
</feature>
<keyword evidence="6" id="KW-1185">Reference proteome</keyword>
<dbReference type="InterPro" id="IPR047122">
    <property type="entry name" value="Trans-enoyl_RdTase-like"/>
</dbReference>
<dbReference type="InterPro" id="IPR013149">
    <property type="entry name" value="ADH-like_C"/>
</dbReference>
<evidence type="ECO:0000256" key="3">
    <source>
        <dbReference type="ARBA" id="ARBA00023002"/>
    </source>
</evidence>
<dbReference type="AlphaFoldDB" id="A0A2V1D287"/>
<dbReference type="STRING" id="97972.A0A2V1D287"/>
<reference evidence="5 6" key="1">
    <citation type="journal article" date="2018" name="Sci. Rep.">
        <title>Comparative genomics provides insights into the lifestyle and reveals functional heterogeneity of dark septate endophytic fungi.</title>
        <authorList>
            <person name="Knapp D.G."/>
            <person name="Nemeth J.B."/>
            <person name="Barry K."/>
            <person name="Hainaut M."/>
            <person name="Henrissat B."/>
            <person name="Johnson J."/>
            <person name="Kuo A."/>
            <person name="Lim J.H.P."/>
            <person name="Lipzen A."/>
            <person name="Nolan M."/>
            <person name="Ohm R.A."/>
            <person name="Tamas L."/>
            <person name="Grigoriev I.V."/>
            <person name="Spatafora J.W."/>
            <person name="Nagy L.G."/>
            <person name="Kovacs G.M."/>
        </authorList>
    </citation>
    <scope>NUCLEOTIDE SEQUENCE [LARGE SCALE GENOMIC DNA]</scope>
    <source>
        <strain evidence="5 6">DSE2036</strain>
    </source>
</reference>
<name>A0A2V1D287_9PLEO</name>
<sequence>MSTRQALVIKSAGEAEVREISRPKLKDDRIIVKTKAVALNPTDWKTLFKPRTDPAKPTNIGAILGCDYAGIVEEVGKDVTAAVKPGDRVGGFTFGGSPHDDGDGAFATIVTGKGHTVLRVDPSISFAEAATLGVGITTVGQGLYQSTGIPLPPAKAQEPSSVLIYGASTATGTLAVQFAKLSGLKVYATSSPRNFNLVKKLGADEVFDYKDPECGAKIRAASNDSLSLVFDTISEGTSPAICAAAMGTKGGQYATLLPVADFPRPDVNVTHTLGYTAFGVDYNDKYPASKADAEFAAKFWSLSQDLLNQGKIKTHPTEVRQGGLEGIKQGLLDLKEGKVSGVKLVYTFE</sequence>
<dbReference type="Proteomes" id="UP000244855">
    <property type="component" value="Unassembled WGS sequence"/>
</dbReference>
<dbReference type="InterPro" id="IPR020843">
    <property type="entry name" value="ER"/>
</dbReference>
<dbReference type="Pfam" id="PF00107">
    <property type="entry name" value="ADH_zinc_N"/>
    <property type="match status" value="1"/>
</dbReference>